<dbReference type="Gene3D" id="3.40.50.300">
    <property type="entry name" value="P-loop containing nucleotide triphosphate hydrolases"/>
    <property type="match status" value="1"/>
</dbReference>
<dbReference type="SUPFAM" id="SSF52540">
    <property type="entry name" value="P-loop containing nucleoside triphosphate hydrolases"/>
    <property type="match status" value="1"/>
</dbReference>
<evidence type="ECO:0000256" key="2">
    <source>
        <dbReference type="ARBA" id="ARBA00022741"/>
    </source>
</evidence>
<dbReference type="PANTHER" id="PTHR45772:SF8">
    <property type="entry name" value="HIGH-AFFINITY BRANCHED-CHAIN AMINO ACID TRANSPORT ATP-BINDING PROTEIN"/>
    <property type="match status" value="1"/>
</dbReference>
<keyword evidence="1" id="KW-0813">Transport</keyword>
<dbReference type="PROSITE" id="PS50893">
    <property type="entry name" value="ABC_TRANSPORTER_2"/>
    <property type="match status" value="1"/>
</dbReference>
<keyword evidence="6" id="KW-1185">Reference proteome</keyword>
<dbReference type="SMART" id="SM00382">
    <property type="entry name" value="AAA"/>
    <property type="match status" value="1"/>
</dbReference>
<keyword evidence="3 5" id="KW-0067">ATP-binding</keyword>
<proteinExistence type="predicted"/>
<keyword evidence="2" id="KW-0547">Nucleotide-binding</keyword>
<evidence type="ECO:0000256" key="3">
    <source>
        <dbReference type="ARBA" id="ARBA00022840"/>
    </source>
</evidence>
<dbReference type="InterPro" id="IPR051120">
    <property type="entry name" value="ABC_AA/LPS_Transport"/>
</dbReference>
<dbReference type="InterPro" id="IPR003439">
    <property type="entry name" value="ABC_transporter-like_ATP-bd"/>
</dbReference>
<evidence type="ECO:0000313" key="5">
    <source>
        <dbReference type="EMBL" id="MFC5516572.1"/>
    </source>
</evidence>
<dbReference type="Pfam" id="PF00005">
    <property type="entry name" value="ABC_tran"/>
    <property type="match status" value="1"/>
</dbReference>
<organism evidence="5 6">
    <name type="scientific">Kaistia terrae</name>
    <dbReference type="NCBI Taxonomy" id="537017"/>
    <lineage>
        <taxon>Bacteria</taxon>
        <taxon>Pseudomonadati</taxon>
        <taxon>Pseudomonadota</taxon>
        <taxon>Alphaproteobacteria</taxon>
        <taxon>Hyphomicrobiales</taxon>
        <taxon>Kaistiaceae</taxon>
        <taxon>Kaistia</taxon>
    </lineage>
</organism>
<name>A0ABW0PYL8_9HYPH</name>
<dbReference type="EMBL" id="JBHSML010000003">
    <property type="protein sequence ID" value="MFC5516572.1"/>
    <property type="molecule type" value="Genomic_DNA"/>
</dbReference>
<evidence type="ECO:0000313" key="6">
    <source>
        <dbReference type="Proteomes" id="UP001596150"/>
    </source>
</evidence>
<evidence type="ECO:0000259" key="4">
    <source>
        <dbReference type="PROSITE" id="PS50893"/>
    </source>
</evidence>
<sequence length="250" mass="26804">MTADFLNIDGLRKSFGGIHALQGVSFSLGAAGIKCIVGPNGCGKSTLFNVLTGVLAPDSGTATLEGNRISGLNAHRVSRLGVGRKFQVPGVLSDLTVMEHMEIALAARATGGKVWKTLNWRGNRAESLAMLADAGLAEYADKIASQLPHGIKQRLEILMLVARGMKLLLLDEPTAGMTATETQATIDLIRRINQTTGAAILVIEHDMTFVRNLACPLIVMMRGEVLREGTYDEVRADPQVRSAYLGDRHA</sequence>
<dbReference type="GO" id="GO:0005524">
    <property type="term" value="F:ATP binding"/>
    <property type="evidence" value="ECO:0007669"/>
    <property type="project" value="UniProtKB-KW"/>
</dbReference>
<protein>
    <submittedName>
        <fullName evidence="5">ABC transporter ATP-binding protein</fullName>
    </submittedName>
</protein>
<comment type="caution">
    <text evidence="5">The sequence shown here is derived from an EMBL/GenBank/DDBJ whole genome shotgun (WGS) entry which is preliminary data.</text>
</comment>
<gene>
    <name evidence="5" type="ORF">ACFPP9_12385</name>
</gene>
<feature type="domain" description="ABC transporter" evidence="4">
    <location>
        <begin position="6"/>
        <end position="247"/>
    </location>
</feature>
<dbReference type="Proteomes" id="UP001596150">
    <property type="component" value="Unassembled WGS sequence"/>
</dbReference>
<dbReference type="CDD" id="cd03219">
    <property type="entry name" value="ABC_Mj1267_LivG_branched"/>
    <property type="match status" value="1"/>
</dbReference>
<dbReference type="Pfam" id="PF12399">
    <property type="entry name" value="BCA_ABC_TP_C"/>
    <property type="match status" value="1"/>
</dbReference>
<dbReference type="InterPro" id="IPR003593">
    <property type="entry name" value="AAA+_ATPase"/>
</dbReference>
<evidence type="ECO:0000256" key="1">
    <source>
        <dbReference type="ARBA" id="ARBA00022448"/>
    </source>
</evidence>
<dbReference type="PANTHER" id="PTHR45772">
    <property type="entry name" value="CONSERVED COMPONENT OF ABC TRANSPORTER FOR NATURAL AMINO ACIDS-RELATED"/>
    <property type="match status" value="1"/>
</dbReference>
<dbReference type="RefSeq" id="WP_266344182.1">
    <property type="nucleotide sequence ID" value="NZ_JAPKNH010000004.1"/>
</dbReference>
<accession>A0ABW0PYL8</accession>
<dbReference type="InterPro" id="IPR027417">
    <property type="entry name" value="P-loop_NTPase"/>
</dbReference>
<dbReference type="InterPro" id="IPR032823">
    <property type="entry name" value="BCA_ABC_TP_C"/>
</dbReference>
<reference evidence="6" key="1">
    <citation type="journal article" date="2019" name="Int. J. Syst. Evol. Microbiol.">
        <title>The Global Catalogue of Microorganisms (GCM) 10K type strain sequencing project: providing services to taxonomists for standard genome sequencing and annotation.</title>
        <authorList>
            <consortium name="The Broad Institute Genomics Platform"/>
            <consortium name="The Broad Institute Genome Sequencing Center for Infectious Disease"/>
            <person name="Wu L."/>
            <person name="Ma J."/>
        </authorList>
    </citation>
    <scope>NUCLEOTIDE SEQUENCE [LARGE SCALE GENOMIC DNA]</scope>
    <source>
        <strain evidence="6">KACC 12633</strain>
    </source>
</reference>